<sequence length="42" mass="4713">MILIMIEHGIVFVIVETITRRADIICELELVSLAAVLKTLTM</sequence>
<dbReference type="AlphaFoldDB" id="A0A644XXS8"/>
<gene>
    <name evidence="1" type="ORF">SDC9_67337</name>
</gene>
<comment type="caution">
    <text evidence="1">The sequence shown here is derived from an EMBL/GenBank/DDBJ whole genome shotgun (WGS) entry which is preliminary data.</text>
</comment>
<evidence type="ECO:0000313" key="1">
    <source>
        <dbReference type="EMBL" id="MPM20899.1"/>
    </source>
</evidence>
<proteinExistence type="predicted"/>
<name>A0A644XXS8_9ZZZZ</name>
<dbReference type="EMBL" id="VSSQ01003480">
    <property type="protein sequence ID" value="MPM20899.1"/>
    <property type="molecule type" value="Genomic_DNA"/>
</dbReference>
<reference evidence="1" key="1">
    <citation type="submission" date="2019-08" db="EMBL/GenBank/DDBJ databases">
        <authorList>
            <person name="Kucharzyk K."/>
            <person name="Murdoch R.W."/>
            <person name="Higgins S."/>
            <person name="Loffler F."/>
        </authorList>
    </citation>
    <scope>NUCLEOTIDE SEQUENCE</scope>
</reference>
<protein>
    <submittedName>
        <fullName evidence="1">Uncharacterized protein</fullName>
    </submittedName>
</protein>
<organism evidence="1">
    <name type="scientific">bioreactor metagenome</name>
    <dbReference type="NCBI Taxonomy" id="1076179"/>
    <lineage>
        <taxon>unclassified sequences</taxon>
        <taxon>metagenomes</taxon>
        <taxon>ecological metagenomes</taxon>
    </lineage>
</organism>
<accession>A0A644XXS8</accession>